<dbReference type="AlphaFoldDB" id="A0A2N6LN45"/>
<reference evidence="5 6" key="1">
    <citation type="submission" date="2017-07" db="EMBL/GenBank/DDBJ databases">
        <title>Genomes of Fischerella (Mastigocladus) sp. strains.</title>
        <authorList>
            <person name="Miller S.R."/>
        </authorList>
    </citation>
    <scope>NUCLEOTIDE SEQUENCE [LARGE SCALE GENOMIC DNA]</scope>
    <source>
        <strain evidence="5 6">CCMEE 5318</strain>
    </source>
</reference>
<accession>A0A2N6LN45</accession>
<dbReference type="PANTHER" id="PTHR24305:SF166">
    <property type="entry name" value="CYTOCHROME P450 12A4, MITOCHONDRIAL-RELATED"/>
    <property type="match status" value="1"/>
</dbReference>
<keyword evidence="3 4" id="KW-0349">Heme</keyword>
<comment type="caution">
    <text evidence="5">The sequence shown here is derived from an EMBL/GenBank/DDBJ whole genome shotgun (WGS) entry which is preliminary data.</text>
</comment>
<keyword evidence="3 4" id="KW-0408">Iron</keyword>
<evidence type="ECO:0000256" key="3">
    <source>
        <dbReference type="PIRSR" id="PIRSR602401-1"/>
    </source>
</evidence>
<organism evidence="5 6">
    <name type="scientific">Fischerella thermalis CCMEE 5318</name>
    <dbReference type="NCBI Taxonomy" id="2019666"/>
    <lineage>
        <taxon>Bacteria</taxon>
        <taxon>Bacillati</taxon>
        <taxon>Cyanobacteriota</taxon>
        <taxon>Cyanophyceae</taxon>
        <taxon>Nostocales</taxon>
        <taxon>Hapalosiphonaceae</taxon>
        <taxon>Fischerella</taxon>
    </lineage>
</organism>
<dbReference type="SUPFAM" id="SSF48264">
    <property type="entry name" value="Cytochrome P450"/>
    <property type="match status" value="1"/>
</dbReference>
<dbReference type="InterPro" id="IPR036396">
    <property type="entry name" value="Cyt_P450_sf"/>
</dbReference>
<sequence>MKLPQGPKSPALLQNIQLMGDFLGYLEELGKRYGDIYTMHFMGRPTVFVSNPEGIKKIFTNTKEITASGELNKLTAPVAGSEGIMVLDGLRHKHMRKLLMPGFHGSTIQAYGERICELTQKVMNEQAIAKPFLAYPVLEVLTLQVVLEVTLGLHEGKRYQQLRQAIPSVLEFAESPLGEIIVSFPFLQRNLGRWSPWGYFLHQKQQLNQLLYAEINERRQKAAPGSANILSELIAARDELGEPLTDQVIHDLLLAPIYAGRDAAASAIAWSLYWIHYLPAVRDRLLAELDSLGDSPSPMNIVELPYLSAVCNEALRLYPTQVLTFPRRVESPVELMGYELSPGTVLVGNIYQMHQREDLYPAPKEFKPERFLEKKFSPYEFIPFGGGARGCLGAPLVLFEMKLVLATILLHYQLAIANQEPVKPQRRSINFPPTSLKMVMLGRRQIQDQTQRFATGSVNK</sequence>
<dbReference type="GO" id="GO:0005506">
    <property type="term" value="F:iron ion binding"/>
    <property type="evidence" value="ECO:0007669"/>
    <property type="project" value="InterPro"/>
</dbReference>
<evidence type="ECO:0000313" key="5">
    <source>
        <dbReference type="EMBL" id="PMB26823.1"/>
    </source>
</evidence>
<dbReference type="PANTHER" id="PTHR24305">
    <property type="entry name" value="CYTOCHROME P450"/>
    <property type="match status" value="1"/>
</dbReference>
<dbReference type="Proteomes" id="UP000235081">
    <property type="component" value="Unassembled WGS sequence"/>
</dbReference>
<gene>
    <name evidence="5" type="ORF">CEN46_02785</name>
</gene>
<dbReference type="GO" id="GO:0016705">
    <property type="term" value="F:oxidoreductase activity, acting on paired donors, with incorporation or reduction of molecular oxygen"/>
    <property type="evidence" value="ECO:0007669"/>
    <property type="project" value="InterPro"/>
</dbReference>
<evidence type="ECO:0000256" key="2">
    <source>
        <dbReference type="ARBA" id="ARBA00010617"/>
    </source>
</evidence>
<protein>
    <submittedName>
        <fullName evidence="5">Cytochrome P450</fullName>
    </submittedName>
</protein>
<dbReference type="RefSeq" id="WP_102180357.1">
    <property type="nucleotide sequence ID" value="NZ_NMQE01000072.1"/>
</dbReference>
<feature type="binding site" description="axial binding residue" evidence="3">
    <location>
        <position position="391"/>
    </location>
    <ligand>
        <name>heme</name>
        <dbReference type="ChEBI" id="CHEBI:30413"/>
    </ligand>
    <ligandPart>
        <name>Fe</name>
        <dbReference type="ChEBI" id="CHEBI:18248"/>
    </ligandPart>
</feature>
<dbReference type="EMBL" id="NMQE01000072">
    <property type="protein sequence ID" value="PMB26823.1"/>
    <property type="molecule type" value="Genomic_DNA"/>
</dbReference>
<keyword evidence="4" id="KW-0560">Oxidoreductase</keyword>
<dbReference type="Pfam" id="PF00067">
    <property type="entry name" value="p450"/>
    <property type="match status" value="1"/>
</dbReference>
<evidence type="ECO:0000313" key="6">
    <source>
        <dbReference type="Proteomes" id="UP000235081"/>
    </source>
</evidence>
<dbReference type="InterPro" id="IPR017972">
    <property type="entry name" value="Cyt_P450_CS"/>
</dbReference>
<dbReference type="PRINTS" id="PR00385">
    <property type="entry name" value="P450"/>
</dbReference>
<dbReference type="InterPro" id="IPR002401">
    <property type="entry name" value="Cyt_P450_E_grp-I"/>
</dbReference>
<name>A0A2N6LN45_9CYAN</name>
<keyword evidence="4" id="KW-0503">Monooxygenase</keyword>
<dbReference type="InterPro" id="IPR001128">
    <property type="entry name" value="Cyt_P450"/>
</dbReference>
<dbReference type="Gene3D" id="1.10.630.10">
    <property type="entry name" value="Cytochrome P450"/>
    <property type="match status" value="1"/>
</dbReference>
<dbReference type="CDD" id="cd11053">
    <property type="entry name" value="CYP110-like"/>
    <property type="match status" value="1"/>
</dbReference>
<proteinExistence type="inferred from homology"/>
<evidence type="ECO:0000256" key="1">
    <source>
        <dbReference type="ARBA" id="ARBA00001971"/>
    </source>
</evidence>
<dbReference type="GO" id="GO:0004497">
    <property type="term" value="F:monooxygenase activity"/>
    <property type="evidence" value="ECO:0007669"/>
    <property type="project" value="UniProtKB-KW"/>
</dbReference>
<dbReference type="PRINTS" id="PR00463">
    <property type="entry name" value="EP450I"/>
</dbReference>
<comment type="similarity">
    <text evidence="2 4">Belongs to the cytochrome P450 family.</text>
</comment>
<dbReference type="GO" id="GO:0020037">
    <property type="term" value="F:heme binding"/>
    <property type="evidence" value="ECO:0007669"/>
    <property type="project" value="InterPro"/>
</dbReference>
<comment type="cofactor">
    <cofactor evidence="1 3">
        <name>heme</name>
        <dbReference type="ChEBI" id="CHEBI:30413"/>
    </cofactor>
</comment>
<dbReference type="PROSITE" id="PS00086">
    <property type="entry name" value="CYTOCHROME_P450"/>
    <property type="match status" value="1"/>
</dbReference>
<evidence type="ECO:0000256" key="4">
    <source>
        <dbReference type="RuleBase" id="RU000461"/>
    </source>
</evidence>
<dbReference type="InterPro" id="IPR050121">
    <property type="entry name" value="Cytochrome_P450_monoxygenase"/>
</dbReference>
<keyword evidence="3 4" id="KW-0479">Metal-binding</keyword>